<evidence type="ECO:0000313" key="1">
    <source>
        <dbReference type="EMBL" id="KAK4290398.1"/>
    </source>
</evidence>
<reference evidence="1" key="1">
    <citation type="submission" date="2023-11" db="EMBL/GenBank/DDBJ databases">
        <title>Genome assemblies of two species of porcelain crab, Petrolisthes cinctipes and Petrolisthes manimaculis (Anomura: Porcellanidae).</title>
        <authorList>
            <person name="Angst P."/>
        </authorList>
    </citation>
    <scope>NUCLEOTIDE SEQUENCE</scope>
    <source>
        <strain evidence="1">PB745_02</strain>
        <tissue evidence="1">Gill</tissue>
    </source>
</reference>
<keyword evidence="2" id="KW-1185">Reference proteome</keyword>
<name>A0AAE1NI89_9EUCA</name>
<protein>
    <recommendedName>
        <fullName evidence="3">KRAB-A domain-containing protein 2</fullName>
    </recommendedName>
</protein>
<dbReference type="AlphaFoldDB" id="A0AAE1NI89"/>
<dbReference type="Proteomes" id="UP001292094">
    <property type="component" value="Unassembled WGS sequence"/>
</dbReference>
<sequence length="196" mass="22867">MNYLQEVAQLRVELSSAYMEIELTQATMELAEQQPTDYENLFQRELYKVFEKSKRHLIPKETYNKTIEELKTAAQESSSKSRHGYYVLGKYEVLQCGDVEKLIKKRRMPDERPMYYVSIEETFDVIKRAHIATGHGGRDRMVKHLTEKYANITKDALKLFKSYCEVCQKKNKRPVVTGVVVCPIISNEFNSRGQVD</sequence>
<proteinExistence type="predicted"/>
<comment type="caution">
    <text evidence="1">The sequence shown here is derived from an EMBL/GenBank/DDBJ whole genome shotgun (WGS) entry which is preliminary data.</text>
</comment>
<evidence type="ECO:0000313" key="2">
    <source>
        <dbReference type="Proteomes" id="UP001292094"/>
    </source>
</evidence>
<dbReference type="EMBL" id="JAWZYT010005490">
    <property type="protein sequence ID" value="KAK4290398.1"/>
    <property type="molecule type" value="Genomic_DNA"/>
</dbReference>
<accession>A0AAE1NI89</accession>
<gene>
    <name evidence="1" type="ORF">Pmani_036689</name>
</gene>
<evidence type="ECO:0008006" key="3">
    <source>
        <dbReference type="Google" id="ProtNLM"/>
    </source>
</evidence>
<organism evidence="1 2">
    <name type="scientific">Petrolisthes manimaculis</name>
    <dbReference type="NCBI Taxonomy" id="1843537"/>
    <lineage>
        <taxon>Eukaryota</taxon>
        <taxon>Metazoa</taxon>
        <taxon>Ecdysozoa</taxon>
        <taxon>Arthropoda</taxon>
        <taxon>Crustacea</taxon>
        <taxon>Multicrustacea</taxon>
        <taxon>Malacostraca</taxon>
        <taxon>Eumalacostraca</taxon>
        <taxon>Eucarida</taxon>
        <taxon>Decapoda</taxon>
        <taxon>Pleocyemata</taxon>
        <taxon>Anomura</taxon>
        <taxon>Galatheoidea</taxon>
        <taxon>Porcellanidae</taxon>
        <taxon>Petrolisthes</taxon>
    </lineage>
</organism>